<name>A0A9N9HZH4_9GLOM</name>
<sequence length="47" mass="5431">LYKQLANNEQLPDNLIKIHDLGDIISQEFEIVKNSTSNEDQSEDKEN</sequence>
<evidence type="ECO:0000313" key="1">
    <source>
        <dbReference type="EMBL" id="CAG8713671.1"/>
    </source>
</evidence>
<organism evidence="1 2">
    <name type="scientific">Racocetra fulgida</name>
    <dbReference type="NCBI Taxonomy" id="60492"/>
    <lineage>
        <taxon>Eukaryota</taxon>
        <taxon>Fungi</taxon>
        <taxon>Fungi incertae sedis</taxon>
        <taxon>Mucoromycota</taxon>
        <taxon>Glomeromycotina</taxon>
        <taxon>Glomeromycetes</taxon>
        <taxon>Diversisporales</taxon>
        <taxon>Gigasporaceae</taxon>
        <taxon>Racocetra</taxon>
    </lineage>
</organism>
<proteinExistence type="predicted"/>
<dbReference type="EMBL" id="CAJVPZ010022938">
    <property type="protein sequence ID" value="CAG8713671.1"/>
    <property type="molecule type" value="Genomic_DNA"/>
</dbReference>
<accession>A0A9N9HZH4</accession>
<comment type="caution">
    <text evidence="1">The sequence shown here is derived from an EMBL/GenBank/DDBJ whole genome shotgun (WGS) entry which is preliminary data.</text>
</comment>
<protein>
    <submittedName>
        <fullName evidence="1">18037_t:CDS:1</fullName>
    </submittedName>
</protein>
<dbReference type="AlphaFoldDB" id="A0A9N9HZH4"/>
<dbReference type="OrthoDB" id="2343095at2759"/>
<dbReference type="Proteomes" id="UP000789396">
    <property type="component" value="Unassembled WGS sequence"/>
</dbReference>
<feature type="non-terminal residue" evidence="1">
    <location>
        <position position="1"/>
    </location>
</feature>
<keyword evidence="2" id="KW-1185">Reference proteome</keyword>
<reference evidence="1" key="1">
    <citation type="submission" date="2021-06" db="EMBL/GenBank/DDBJ databases">
        <authorList>
            <person name="Kallberg Y."/>
            <person name="Tangrot J."/>
            <person name="Rosling A."/>
        </authorList>
    </citation>
    <scope>NUCLEOTIDE SEQUENCE</scope>
    <source>
        <strain evidence="1">IN212</strain>
    </source>
</reference>
<gene>
    <name evidence="1" type="ORF">RFULGI_LOCUS11011</name>
</gene>
<evidence type="ECO:0000313" key="2">
    <source>
        <dbReference type="Proteomes" id="UP000789396"/>
    </source>
</evidence>